<organism evidence="1 2">
    <name type="scientific">Bradyrhizobium lablabi</name>
    <dbReference type="NCBI Taxonomy" id="722472"/>
    <lineage>
        <taxon>Bacteria</taxon>
        <taxon>Pseudomonadati</taxon>
        <taxon>Pseudomonadota</taxon>
        <taxon>Alphaproteobacteria</taxon>
        <taxon>Hyphomicrobiales</taxon>
        <taxon>Nitrobacteraceae</taxon>
        <taxon>Bradyrhizobium</taxon>
    </lineage>
</organism>
<reference evidence="1 2" key="1">
    <citation type="submission" date="2016-10" db="EMBL/GenBank/DDBJ databases">
        <authorList>
            <person name="de Groot N.N."/>
        </authorList>
    </citation>
    <scope>NUCLEOTIDE SEQUENCE [LARGE SCALE GENOMIC DNA]</scope>
    <source>
        <strain evidence="1 2">GAS522</strain>
    </source>
</reference>
<name>A0A1H4RGA7_9BRAD</name>
<dbReference type="Proteomes" id="UP000183208">
    <property type="component" value="Unassembled WGS sequence"/>
</dbReference>
<proteinExistence type="predicted"/>
<accession>A0A1H4RGA7</accession>
<evidence type="ECO:0000313" key="2">
    <source>
        <dbReference type="Proteomes" id="UP000183208"/>
    </source>
</evidence>
<sequence>MGCGSDRSWRGPLGVAQRKIPARVAGHGELGCTSTRFITTINRVTEDLGEDEDWLRDVANEMEIEDGAIWVYGVGEHGSQAFTDFGIESLIELVRMYKESPKLLKRCPPE</sequence>
<protein>
    <submittedName>
        <fullName evidence="1">Uncharacterized protein</fullName>
    </submittedName>
</protein>
<dbReference type="EMBL" id="FNTI01000001">
    <property type="protein sequence ID" value="SEC30899.1"/>
    <property type="molecule type" value="Genomic_DNA"/>
</dbReference>
<evidence type="ECO:0000313" key="1">
    <source>
        <dbReference type="EMBL" id="SEC30899.1"/>
    </source>
</evidence>
<gene>
    <name evidence="1" type="ORF">SAMN05444171_1109</name>
</gene>
<dbReference type="AlphaFoldDB" id="A0A1H4RGA7"/>